<proteinExistence type="predicted"/>
<accession>G8B1Q7</accession>
<dbReference type="EMBL" id="HE578237">
    <property type="protein sequence ID" value="CCD17821.1"/>
    <property type="molecule type" value="Genomic_DNA"/>
</dbReference>
<dbReference type="SUPFAM" id="SSF47565">
    <property type="entry name" value="Insect pheromone/odorant-binding proteins"/>
    <property type="match status" value="1"/>
</dbReference>
<sequence>MKNLFVILALCVVSLYALDGFDFYRKKMDECLSENGLSEYDLKYVFKIGKPDYESPKNISDKTLACMLSCMYHLYKNRQTIDKAIATVINRDDSLTAEKKKNLLGTVRNCTREAGDDDCVLLHCLDVTKEPFSKIITAGKKIKPSKIDTD</sequence>
<protein>
    <submittedName>
        <fullName evidence="2">Putative odorant binding protein 52</fullName>
    </submittedName>
</protein>
<dbReference type="AlphaFoldDB" id="G8B1Q7"/>
<reference evidence="2" key="1">
    <citation type="submission" date="2011-08" db="EMBL/GenBank/DDBJ databases">
        <authorList>
            <person name="Zhou J."/>
        </authorList>
    </citation>
    <scope>NUCLEOTIDE SEQUENCE</scope>
    <source>
        <strain evidence="2">AsmCX</strain>
    </source>
</reference>
<dbReference type="InterPro" id="IPR036728">
    <property type="entry name" value="PBP_GOBP_sf"/>
</dbReference>
<feature type="chain" id="PRO_5003508001" evidence="1">
    <location>
        <begin position="21"/>
        <end position="150"/>
    </location>
</feature>
<keyword evidence="1" id="KW-0732">Signal</keyword>
<reference evidence="2" key="2">
    <citation type="submission" date="2011-11" db="EMBL/GenBank/DDBJ databases">
        <title>Unique features of odorant binding proteins revealed by genome annotation and comparative analyses of the parasitoid wasp Nasonia vitripennis.</title>
        <authorList>
            <person name="Zhou J.J."/>
            <person name="Vieira F.G."/>
            <person name="Foret S."/>
            <person name="He X.L."/>
            <person name="Rozas J."/>
            <person name="Field L.M."/>
        </authorList>
    </citation>
    <scope>NUCLEOTIDE SEQUENCE</scope>
    <source>
        <strain evidence="2">AsmCX</strain>
    </source>
</reference>
<organism evidence="2">
    <name type="scientific">Nasonia vitripennis</name>
    <name type="common">Parasitic wasp</name>
    <dbReference type="NCBI Taxonomy" id="7425"/>
    <lineage>
        <taxon>Eukaryota</taxon>
        <taxon>Metazoa</taxon>
        <taxon>Ecdysozoa</taxon>
        <taxon>Arthropoda</taxon>
        <taxon>Hexapoda</taxon>
        <taxon>Insecta</taxon>
        <taxon>Pterygota</taxon>
        <taxon>Neoptera</taxon>
        <taxon>Endopterygota</taxon>
        <taxon>Hymenoptera</taxon>
        <taxon>Apocrita</taxon>
        <taxon>Proctotrupomorpha</taxon>
        <taxon>Chalcidoidea</taxon>
        <taxon>Pteromalidae</taxon>
        <taxon>Pteromalinae</taxon>
        <taxon>Nasonia</taxon>
    </lineage>
</organism>
<evidence type="ECO:0000313" key="2">
    <source>
        <dbReference type="EMBL" id="CCD17821.1"/>
    </source>
</evidence>
<gene>
    <name evidence="2" type="primary">OBP52</name>
</gene>
<dbReference type="Gene3D" id="1.10.238.20">
    <property type="entry name" value="Pheromone/general odorant binding protein domain"/>
    <property type="match status" value="1"/>
</dbReference>
<name>G8B1Q7_NASVI</name>
<feature type="signal peptide" evidence="1">
    <location>
        <begin position="1"/>
        <end position="20"/>
    </location>
</feature>
<dbReference type="GO" id="GO:0005549">
    <property type="term" value="F:odorant binding"/>
    <property type="evidence" value="ECO:0007669"/>
    <property type="project" value="InterPro"/>
</dbReference>
<evidence type="ECO:0000256" key="1">
    <source>
        <dbReference type="SAM" id="SignalP"/>
    </source>
</evidence>